<dbReference type="NCBIfam" id="TIGR01300">
    <property type="entry name" value="CPA3_mnhG_phaG"/>
    <property type="match status" value="1"/>
</dbReference>
<dbReference type="PANTHER" id="PTHR34703">
    <property type="entry name" value="ANTIPORTER SUBUNIT MNHG2-RELATED"/>
    <property type="match status" value="1"/>
</dbReference>
<dbReference type="STRING" id="928724.SacglDRAFT_01696"/>
<evidence type="ECO:0000256" key="2">
    <source>
        <dbReference type="SAM" id="Phobius"/>
    </source>
</evidence>
<dbReference type="PANTHER" id="PTHR34703:SF1">
    <property type="entry name" value="ANTIPORTER SUBUNIT MNHG2-RELATED"/>
    <property type="match status" value="1"/>
</dbReference>
<keyword evidence="2" id="KW-0472">Membrane</keyword>
<feature type="transmembrane region" description="Helical" evidence="2">
    <location>
        <begin position="46"/>
        <end position="71"/>
    </location>
</feature>
<dbReference type="Proteomes" id="UP000005087">
    <property type="component" value="Chromosome"/>
</dbReference>
<dbReference type="Pfam" id="PF03334">
    <property type="entry name" value="PhaG_MnhG_YufB"/>
    <property type="match status" value="1"/>
</dbReference>
<dbReference type="EMBL" id="CM001484">
    <property type="protein sequence ID" value="EIE98611.1"/>
    <property type="molecule type" value="Genomic_DNA"/>
</dbReference>
<organism evidence="3 4">
    <name type="scientific">Saccharomonospora glauca K62</name>
    <dbReference type="NCBI Taxonomy" id="928724"/>
    <lineage>
        <taxon>Bacteria</taxon>
        <taxon>Bacillati</taxon>
        <taxon>Actinomycetota</taxon>
        <taxon>Actinomycetes</taxon>
        <taxon>Pseudonocardiales</taxon>
        <taxon>Pseudonocardiaceae</taxon>
        <taxon>Saccharomonospora</taxon>
    </lineage>
</organism>
<evidence type="ECO:0000256" key="1">
    <source>
        <dbReference type="ARBA" id="ARBA00008404"/>
    </source>
</evidence>
<dbReference type="HOGENOM" id="CLU_121334_0_5_11"/>
<keyword evidence="2" id="KW-0812">Transmembrane</keyword>
<keyword evidence="4" id="KW-1185">Reference proteome</keyword>
<gene>
    <name evidence="3" type="ORF">SacglDRAFT_01696</name>
</gene>
<proteinExistence type="inferred from homology"/>
<comment type="similarity">
    <text evidence="1">Belongs to the CPA3 antiporters (TC 2.A.63) subunit G family.</text>
</comment>
<evidence type="ECO:0000313" key="3">
    <source>
        <dbReference type="EMBL" id="EIE98611.1"/>
    </source>
</evidence>
<dbReference type="eggNOG" id="COG1320">
    <property type="taxonomic scope" value="Bacteria"/>
</dbReference>
<sequence>MWIDVVSSVLLLLGALFCAVGAFGLLRFPDLLSRLQAATKPQTVGLIMVLLGAALQLQIVDAFGLVLVALLQVVTAPVLSQLVGRAAYRIGAVERSSLVRDHLGDRLRREGFPTPEGRPGDR</sequence>
<keyword evidence="2" id="KW-1133">Transmembrane helix</keyword>
<protein>
    <submittedName>
        <fullName evidence="3">Monovalent cation/proton antiporter, MnhG/PhaG subunit</fullName>
    </submittedName>
</protein>
<dbReference type="InterPro" id="IPR005133">
    <property type="entry name" value="PhaG_MnhG_YufB"/>
</dbReference>
<name>I1D0Y7_9PSEU</name>
<evidence type="ECO:0000313" key="4">
    <source>
        <dbReference type="Proteomes" id="UP000005087"/>
    </source>
</evidence>
<reference evidence="4" key="2">
    <citation type="submission" date="2012-01" db="EMBL/GenBank/DDBJ databases">
        <title>Noncontiguous Finished sequence of chromosome of Saccharomonospora glauca K62.</title>
        <authorList>
            <consortium name="US DOE Joint Genome Institute"/>
            <person name="Lucas S."/>
            <person name="Han J."/>
            <person name="Lapidus A."/>
            <person name="Cheng J.-F."/>
            <person name="Goodwin L."/>
            <person name="Pitluck S."/>
            <person name="Peters L."/>
            <person name="Mikhailova N."/>
            <person name="Held B."/>
            <person name="Detter J.C."/>
            <person name="Han C."/>
            <person name="Tapia R."/>
            <person name="Land M."/>
            <person name="Hauser L."/>
            <person name="Kyrpides N."/>
            <person name="Ivanova N."/>
            <person name="Pagani I."/>
            <person name="Brambilla E.-M."/>
            <person name="Klenk H.-P."/>
            <person name="Woyke T."/>
        </authorList>
    </citation>
    <scope>NUCLEOTIDE SEQUENCE [LARGE SCALE GENOMIC DNA]</scope>
    <source>
        <strain evidence="4">K62</strain>
    </source>
</reference>
<reference evidence="3 4" key="1">
    <citation type="submission" date="2011-09" db="EMBL/GenBank/DDBJ databases">
        <authorList>
            <consortium name="US DOE Joint Genome Institute (JGI-PGF)"/>
            <person name="Lucas S."/>
            <person name="Han J."/>
            <person name="Lapidus A."/>
            <person name="Cheng J.-F."/>
            <person name="Goodwin L."/>
            <person name="Pitluck S."/>
            <person name="Peters L."/>
            <person name="Land M.L."/>
            <person name="Hauser L."/>
            <person name="Brambilla E."/>
            <person name="Klenk H.-P."/>
            <person name="Woyke T.J."/>
        </authorList>
    </citation>
    <scope>NUCLEOTIDE SEQUENCE [LARGE SCALE GENOMIC DNA]</scope>
    <source>
        <strain evidence="3 4">K62</strain>
    </source>
</reference>
<dbReference type="OrthoDB" id="3214257at2"/>
<dbReference type="RefSeq" id="WP_005463457.1">
    <property type="nucleotide sequence ID" value="NZ_CM001484.1"/>
</dbReference>
<dbReference type="NCBIfam" id="NF009314">
    <property type="entry name" value="PRK12674.1-2"/>
    <property type="match status" value="1"/>
</dbReference>
<dbReference type="AlphaFoldDB" id="I1D0Y7"/>
<feature type="transmembrane region" description="Helical" evidence="2">
    <location>
        <begin position="6"/>
        <end position="26"/>
    </location>
</feature>
<accession>I1D0Y7</accession>
<dbReference type="GO" id="GO:0015385">
    <property type="term" value="F:sodium:proton antiporter activity"/>
    <property type="evidence" value="ECO:0007669"/>
    <property type="project" value="TreeGrafter"/>
</dbReference>